<reference evidence="8" key="2">
    <citation type="submission" date="2025-08" db="UniProtKB">
        <authorList>
            <consortium name="RefSeq"/>
        </authorList>
    </citation>
    <scope>IDENTIFICATION</scope>
    <source>
        <tissue evidence="8">Leaf</tissue>
    </source>
</reference>
<dbReference type="AlphaFoldDB" id="A0A6P8DT52"/>
<dbReference type="CDD" id="cd19499">
    <property type="entry name" value="RecA-like_ClpB_Hsp104-like"/>
    <property type="match status" value="1"/>
</dbReference>
<evidence type="ECO:0000313" key="7">
    <source>
        <dbReference type="Proteomes" id="UP000515151"/>
    </source>
</evidence>
<dbReference type="Proteomes" id="UP000515151">
    <property type="component" value="Chromosome 6"/>
</dbReference>
<reference evidence="7" key="1">
    <citation type="journal article" date="2020" name="Plant Biotechnol. J.">
        <title>The pomegranate (Punica granatum L.) draft genome dissects genetic divergence between soft- and hard-seeded cultivars.</title>
        <authorList>
            <person name="Luo X."/>
            <person name="Li H."/>
            <person name="Wu Z."/>
            <person name="Yao W."/>
            <person name="Zhao P."/>
            <person name="Cao D."/>
            <person name="Yu H."/>
            <person name="Li K."/>
            <person name="Poudel K."/>
            <person name="Zhao D."/>
            <person name="Zhang F."/>
            <person name="Xia X."/>
            <person name="Chen L."/>
            <person name="Wang Q."/>
            <person name="Jing D."/>
            <person name="Cao S."/>
        </authorList>
    </citation>
    <scope>NUCLEOTIDE SEQUENCE [LARGE SCALE GENOMIC DNA]</scope>
    <source>
        <strain evidence="7">cv. Tunisia</strain>
    </source>
</reference>
<accession>A0A6P8DT52</accession>
<dbReference type="InterPro" id="IPR003959">
    <property type="entry name" value="ATPase_AAA_core"/>
</dbReference>
<dbReference type="RefSeq" id="XP_031400612.1">
    <property type="nucleotide sequence ID" value="XM_031544752.1"/>
</dbReference>
<dbReference type="InterPro" id="IPR058680">
    <property type="entry name" value="NBD_SMAX1-like"/>
</dbReference>
<name>A0A6P8DT52_PUNGR</name>
<dbReference type="Pfam" id="PF07724">
    <property type="entry name" value="AAA_2"/>
    <property type="match status" value="1"/>
</dbReference>
<keyword evidence="2 5" id="KW-0677">Repeat</keyword>
<evidence type="ECO:0000256" key="4">
    <source>
        <dbReference type="ARBA" id="ARBA00023163"/>
    </source>
</evidence>
<gene>
    <name evidence="8" type="primary">LOC116210731</name>
</gene>
<keyword evidence="7" id="KW-1185">Reference proteome</keyword>
<dbReference type="PANTHER" id="PTHR43572">
    <property type="entry name" value="CHAPERONE PROTEIN CLPD, CHLOROPLASTIC"/>
    <property type="match status" value="1"/>
</dbReference>
<dbReference type="Pfam" id="PF26587">
    <property type="entry name" value="AAA_lid_SMAX1"/>
    <property type="match status" value="1"/>
</dbReference>
<proteinExistence type="inferred from homology"/>
<evidence type="ECO:0000259" key="6">
    <source>
        <dbReference type="PROSITE" id="PS51903"/>
    </source>
</evidence>
<organism evidence="7 8">
    <name type="scientific">Punica granatum</name>
    <name type="common">Pomegranate</name>
    <dbReference type="NCBI Taxonomy" id="22663"/>
    <lineage>
        <taxon>Eukaryota</taxon>
        <taxon>Viridiplantae</taxon>
        <taxon>Streptophyta</taxon>
        <taxon>Embryophyta</taxon>
        <taxon>Tracheophyta</taxon>
        <taxon>Spermatophyta</taxon>
        <taxon>Magnoliopsida</taxon>
        <taxon>eudicotyledons</taxon>
        <taxon>Gunneridae</taxon>
        <taxon>Pentapetalae</taxon>
        <taxon>rosids</taxon>
        <taxon>malvids</taxon>
        <taxon>Myrtales</taxon>
        <taxon>Lythraceae</taxon>
        <taxon>Punica</taxon>
    </lineage>
</organism>
<keyword evidence="4" id="KW-0804">Transcription</keyword>
<feature type="domain" description="Clp R" evidence="6">
    <location>
        <begin position="8"/>
        <end position="177"/>
    </location>
</feature>
<evidence type="ECO:0000256" key="3">
    <source>
        <dbReference type="ARBA" id="ARBA00023015"/>
    </source>
</evidence>
<dbReference type="InterPro" id="IPR027417">
    <property type="entry name" value="P-loop_NTPase"/>
</dbReference>
<keyword evidence="3" id="KW-0805">Transcription regulation</keyword>
<dbReference type="PROSITE" id="PS51903">
    <property type="entry name" value="CLP_R"/>
    <property type="match status" value="1"/>
</dbReference>
<evidence type="ECO:0000313" key="8">
    <source>
        <dbReference type="RefSeq" id="XP_031400612.1"/>
    </source>
</evidence>
<dbReference type="GO" id="GO:0005524">
    <property type="term" value="F:ATP binding"/>
    <property type="evidence" value="ECO:0007669"/>
    <property type="project" value="InterPro"/>
</dbReference>
<dbReference type="OrthoDB" id="1723324at2759"/>
<dbReference type="PANTHER" id="PTHR43572:SF38">
    <property type="entry name" value="PROTEIN SMAX1-LIKE 6"/>
    <property type="match status" value="1"/>
</dbReference>
<dbReference type="GO" id="GO:0016887">
    <property type="term" value="F:ATP hydrolysis activity"/>
    <property type="evidence" value="ECO:0007669"/>
    <property type="project" value="InterPro"/>
</dbReference>
<dbReference type="SUPFAM" id="SSF81923">
    <property type="entry name" value="Double Clp-N motif"/>
    <property type="match status" value="1"/>
</dbReference>
<comment type="similarity">
    <text evidence="1">Belongs to the ClpA/ClpB family.</text>
</comment>
<sequence>MPTPVSVARQCLTEEAARALDDAVAVARRRNHAQTNSLHAISALLSLPSSPLREACTRARSSAYSPRLQFKALELSVGVSLDRLPCSKNLDEPPVSNSLMAAIKRSQANQKRSPDSFHLHQIHSSQQTTASAVKVELKHFLLSILDDPIVSRVFGEAGFRSYDIKLAIVHPPAPQASRLFKSSCPPPVFLCNLMDSEQGRWGSGFPFAGSEDGDDNCRRIGEVLARKSGRNPLIIGVCSKGAVERFLDGVNSGKQGILPAGLVRLSSIPIESEISEFVSGEGGKGMAEAKMAQKFNEVGDALDRCSGSGVIVYFGQLTALIHDDSSSPPPPLQQEQEAAAGYVVSELTELLKAHRQKLWLIGTADDYETFLKFVSRFPAAEKDWGLHLLPITYRSSASMQGFSPTKTSLMGSFVPFGGFFPTPSDFANPVSSPCSASRCDLCNKKCAEEVAALMRAGSSTSVYDQYSTNFPCSLQIAEADANKRMNVLMTKDDRTTLNAKILELQKKWNNVCHRLHKPQSVQQPGNQQARSQVVASDSFRLVADERERSSSGSFLPENRCLQLGASTANDLHMISLMEQDGGSQLASQVEHPYMQKACNTQHSGIQSPWSSQKLSTDYRLPADLASPPSTPSVTTDLGLGMINMSSGGTLENRRLQGNMGCPQQLLGSNSSSELGARLKTSLEVAQQSSLSRYNHLEMQPNPHDFKTLLTALQKKVGWQDEALCIIGEVVSRYRSGSFRGSRFGRDLWLIFLGPDRVGKRRIASALAEIIFNDRKRLIYADLRSQEGISPTYSTFELQEFQACEMKLRGRTIIDFIADELRQKPHSVVYLENIDRADVLVQNSLSQAIRTGKLKDTYGREISTSNTIFVATSTVTVDKEVFASDMKPGNYSEERVLRASRWQMQISVECATESASARRSGGLAVVVTSEKAASAIKRKRRDISDSCEQDRAMGIWKQGDKMQKSFLDLNLPVEDVEEDLEDGDSEAGPDAEESEVWLRDFLEQVDEKVVFKPYNFNEAAERVLEEMKLNMQSAVGPEVLMEIDDEVIVQIVAAGWLCGEEEAIKEWIRGVLRGGCVEACRRYKLAAHSILKLTACEGVVAEKQAPGVCLPASIKVK</sequence>
<dbReference type="InterPro" id="IPR004176">
    <property type="entry name" value="Clp_R_N"/>
</dbReference>
<dbReference type="InterPro" id="IPR036628">
    <property type="entry name" value="Clp_N_dom_sf"/>
</dbReference>
<dbReference type="Pfam" id="PF02861">
    <property type="entry name" value="Clp_N"/>
    <property type="match status" value="1"/>
</dbReference>
<dbReference type="GeneID" id="116210731"/>
<dbReference type="SUPFAM" id="SSF52540">
    <property type="entry name" value="P-loop containing nucleoside triphosphate hydrolases"/>
    <property type="match status" value="1"/>
</dbReference>
<evidence type="ECO:0000256" key="2">
    <source>
        <dbReference type="ARBA" id="ARBA00022737"/>
    </source>
</evidence>
<evidence type="ECO:0000256" key="1">
    <source>
        <dbReference type="ARBA" id="ARBA00008675"/>
    </source>
</evidence>
<dbReference type="Gene3D" id="3.40.50.300">
    <property type="entry name" value="P-loop containing nucleotide triphosphate hydrolases"/>
    <property type="match status" value="1"/>
</dbReference>
<dbReference type="InterPro" id="IPR051650">
    <property type="entry name" value="SL_signaling_regulator"/>
</dbReference>
<dbReference type="Gene3D" id="1.10.1780.10">
    <property type="entry name" value="Clp, N-terminal domain"/>
    <property type="match status" value="1"/>
</dbReference>
<dbReference type="Pfam" id="PF23569">
    <property type="entry name" value="NBD_SMAX1"/>
    <property type="match status" value="1"/>
</dbReference>
<protein>
    <submittedName>
        <fullName evidence="8">Protein SMAX1-LIKE 7</fullName>
    </submittedName>
</protein>
<dbReference type="InterPro" id="IPR058954">
    <property type="entry name" value="AAA_lid_SMAX1"/>
</dbReference>
<evidence type="ECO:0000256" key="5">
    <source>
        <dbReference type="PROSITE-ProRule" id="PRU01251"/>
    </source>
</evidence>